<name>A0A3G3MHE2_9FLOR</name>
<dbReference type="SUPFAM" id="SSF143034">
    <property type="entry name" value="L35p-like"/>
    <property type="match status" value="1"/>
</dbReference>
<dbReference type="Gene3D" id="4.10.410.60">
    <property type="match status" value="1"/>
</dbReference>
<dbReference type="HAMAP" id="MF_00514">
    <property type="entry name" value="Ribosomal_bL35"/>
    <property type="match status" value="1"/>
</dbReference>
<dbReference type="GO" id="GO:0003735">
    <property type="term" value="F:structural constituent of ribosome"/>
    <property type="evidence" value="ECO:0007669"/>
    <property type="project" value="InterPro"/>
</dbReference>
<keyword evidence="3 4" id="KW-0687">Ribonucleoprotein</keyword>
<dbReference type="GO" id="GO:0015934">
    <property type="term" value="C:large ribosomal subunit"/>
    <property type="evidence" value="ECO:0007669"/>
    <property type="project" value="TreeGrafter"/>
</dbReference>
<evidence type="ECO:0000256" key="4">
    <source>
        <dbReference type="RuleBase" id="RU000568"/>
    </source>
</evidence>
<comment type="similarity">
    <text evidence="1 4">Belongs to the bacterial ribosomal protein bL35 family.</text>
</comment>
<dbReference type="AlphaFoldDB" id="A0A3G3MHE2"/>
<dbReference type="EMBL" id="MH281629">
    <property type="protein sequence ID" value="AYR06259.1"/>
    <property type="molecule type" value="Genomic_DNA"/>
</dbReference>
<accession>A0A3G3MHE2</accession>
<proteinExistence type="inferred from homology"/>
<dbReference type="PANTHER" id="PTHR33343">
    <property type="entry name" value="54S RIBOSOMAL PROTEIN BL35M"/>
    <property type="match status" value="1"/>
</dbReference>
<dbReference type="InterPro" id="IPR037229">
    <property type="entry name" value="Ribosomal_bL35_sf"/>
</dbReference>
<dbReference type="GO" id="GO:0006412">
    <property type="term" value="P:translation"/>
    <property type="evidence" value="ECO:0007669"/>
    <property type="project" value="InterPro"/>
</dbReference>
<sequence>MYKHKLKSSSSVSKRFKLTSTGKLLRHKACRSHLLQKKSSKRKHRLRKVAHVRRVGRLIYVSGLLQ</sequence>
<organism evidence="5">
    <name type="scientific">Renouxia sp</name>
    <dbReference type="NCBI Taxonomy" id="2485823"/>
    <lineage>
        <taxon>Eukaryota</taxon>
        <taxon>Rhodophyta</taxon>
        <taxon>Florideophyceae</taxon>
        <taxon>Corallinophycidae</taxon>
        <taxon>Rhodogorgonales</taxon>
        <taxon>Rhodogorgonaceae</taxon>
        <taxon>Renouxia</taxon>
    </lineage>
</organism>
<geneLocation type="plastid" evidence="5"/>
<keyword evidence="5" id="KW-0934">Plastid</keyword>
<reference evidence="5" key="1">
    <citation type="journal article" date="2018" name="Genome Biol. Evol.">
        <title>Mitochondrial and Plastid Genomes from Coralline Red Algae Provide Insights into the Incongruent Evolutionary Histories of Organelles.</title>
        <authorList>
            <person name="Lee J."/>
            <person name="Song H.J."/>
            <person name="In Park S."/>
            <person name="Lee Y.M."/>
            <person name="Jeong S.Y."/>
            <person name="Oh Cho T."/>
            <person name="Kim J.H."/>
            <person name="Choi H.G."/>
            <person name="Choi C.G."/>
            <person name="Nelson W.A."/>
            <person name="Fredericq S."/>
            <person name="Bhattacharya D."/>
            <person name="Su Yoon H."/>
        </authorList>
    </citation>
    <scope>NUCLEOTIDE SEQUENCE</scope>
</reference>
<dbReference type="Pfam" id="PF01632">
    <property type="entry name" value="Ribosomal_L35p"/>
    <property type="match status" value="1"/>
</dbReference>
<dbReference type="InterPro" id="IPR001706">
    <property type="entry name" value="Ribosomal_bL35"/>
</dbReference>
<dbReference type="InterPro" id="IPR021137">
    <property type="entry name" value="Ribosomal_bL35-like"/>
</dbReference>
<dbReference type="PRINTS" id="PR00064">
    <property type="entry name" value="RIBOSOMALL35"/>
</dbReference>
<dbReference type="NCBIfam" id="TIGR00001">
    <property type="entry name" value="rpmI_bact"/>
    <property type="match status" value="1"/>
</dbReference>
<keyword evidence="2 4" id="KW-0689">Ribosomal protein</keyword>
<evidence type="ECO:0000256" key="3">
    <source>
        <dbReference type="ARBA" id="ARBA00023274"/>
    </source>
</evidence>
<dbReference type="InterPro" id="IPR018265">
    <property type="entry name" value="Ribosomal_bL35_CS"/>
</dbReference>
<gene>
    <name evidence="5" type="primary">rpl35</name>
</gene>
<protein>
    <recommendedName>
        <fullName evidence="4">50S ribosomal protein L35</fullName>
    </recommendedName>
</protein>
<evidence type="ECO:0000256" key="1">
    <source>
        <dbReference type="ARBA" id="ARBA00006598"/>
    </source>
</evidence>
<dbReference type="PROSITE" id="PS00936">
    <property type="entry name" value="RIBOSOMAL_L35"/>
    <property type="match status" value="1"/>
</dbReference>
<evidence type="ECO:0000256" key="2">
    <source>
        <dbReference type="ARBA" id="ARBA00022980"/>
    </source>
</evidence>
<evidence type="ECO:0000313" key="5">
    <source>
        <dbReference type="EMBL" id="AYR06259.1"/>
    </source>
</evidence>
<dbReference type="PANTHER" id="PTHR33343:SF1">
    <property type="entry name" value="LARGE RIBOSOMAL SUBUNIT PROTEIN BL35M"/>
    <property type="match status" value="1"/>
</dbReference>